<organism evidence="5 6">
    <name type="scientific">Niallia endozanthoxylica</name>
    <dbReference type="NCBI Taxonomy" id="2036016"/>
    <lineage>
        <taxon>Bacteria</taxon>
        <taxon>Bacillati</taxon>
        <taxon>Bacillota</taxon>
        <taxon>Bacilli</taxon>
        <taxon>Bacillales</taxon>
        <taxon>Bacillaceae</taxon>
        <taxon>Niallia</taxon>
    </lineage>
</organism>
<evidence type="ECO:0000313" key="5">
    <source>
        <dbReference type="EMBL" id="KAA9023905.1"/>
    </source>
</evidence>
<dbReference type="Pfam" id="PF02311">
    <property type="entry name" value="AraC_binding"/>
    <property type="match status" value="1"/>
</dbReference>
<dbReference type="Pfam" id="PF12833">
    <property type="entry name" value="HTH_18"/>
    <property type="match status" value="1"/>
</dbReference>
<sequence>MDKRIDPPNPRKYTLFSIAHQKGISRDPGFHTHVHYEVFIFHQGKCTYLIDNKIYELLPGDMIVMDGSKLHKPSVLGDKNLYDRSIVQFSPEWIEPLLNFLQSDYLLDPFKKNHYTIYRTNNGEPTEDLINLVVKIEDLLKLPVSLEKENELKVVVVELLLSIHKLHKYIITDAAIILDEKNIYIQQIATYIQNHYNKKIQLEDIEKEVNISKSYLVHLFKEQTGYTIMEYLMQYRLTQVLHLMKMYPNVSIKDLSNQCGFESEAHFSRFFKKNLGQSPSVFRKKLSEGEGIS</sequence>
<proteinExistence type="predicted"/>
<dbReference type="SUPFAM" id="SSF46689">
    <property type="entry name" value="Homeodomain-like"/>
    <property type="match status" value="2"/>
</dbReference>
<dbReference type="Gene3D" id="2.60.120.10">
    <property type="entry name" value="Jelly Rolls"/>
    <property type="match status" value="1"/>
</dbReference>
<keyword evidence="3" id="KW-0804">Transcription</keyword>
<evidence type="ECO:0000256" key="1">
    <source>
        <dbReference type="ARBA" id="ARBA00023015"/>
    </source>
</evidence>
<protein>
    <submittedName>
        <fullName evidence="5">AraC family transcriptional regulator</fullName>
    </submittedName>
</protein>
<dbReference type="AlphaFoldDB" id="A0A5J5HUC8"/>
<dbReference type="SMART" id="SM00342">
    <property type="entry name" value="HTH_ARAC"/>
    <property type="match status" value="1"/>
</dbReference>
<keyword evidence="6" id="KW-1185">Reference proteome</keyword>
<evidence type="ECO:0000256" key="2">
    <source>
        <dbReference type="ARBA" id="ARBA00023125"/>
    </source>
</evidence>
<dbReference type="SUPFAM" id="SSF51215">
    <property type="entry name" value="Regulatory protein AraC"/>
    <property type="match status" value="1"/>
</dbReference>
<dbReference type="InterPro" id="IPR018062">
    <property type="entry name" value="HTH_AraC-typ_CS"/>
</dbReference>
<dbReference type="InterPro" id="IPR018060">
    <property type="entry name" value="HTH_AraC"/>
</dbReference>
<dbReference type="OrthoDB" id="2713997at2"/>
<dbReference type="InterPro" id="IPR009057">
    <property type="entry name" value="Homeodomain-like_sf"/>
</dbReference>
<dbReference type="GO" id="GO:0043565">
    <property type="term" value="F:sequence-specific DNA binding"/>
    <property type="evidence" value="ECO:0007669"/>
    <property type="project" value="InterPro"/>
</dbReference>
<dbReference type="PRINTS" id="PR00032">
    <property type="entry name" value="HTHARAC"/>
</dbReference>
<dbReference type="EMBL" id="VYKL01000018">
    <property type="protein sequence ID" value="KAA9023905.1"/>
    <property type="molecule type" value="Genomic_DNA"/>
</dbReference>
<comment type="caution">
    <text evidence="5">The sequence shown here is derived from an EMBL/GenBank/DDBJ whole genome shotgun (WGS) entry which is preliminary data.</text>
</comment>
<accession>A0A5J5HUC8</accession>
<dbReference type="Gene3D" id="1.10.10.60">
    <property type="entry name" value="Homeodomain-like"/>
    <property type="match status" value="2"/>
</dbReference>
<dbReference type="InterPro" id="IPR014710">
    <property type="entry name" value="RmlC-like_jellyroll"/>
</dbReference>
<dbReference type="PROSITE" id="PS00041">
    <property type="entry name" value="HTH_ARAC_FAMILY_1"/>
    <property type="match status" value="1"/>
</dbReference>
<dbReference type="InterPro" id="IPR037923">
    <property type="entry name" value="HTH-like"/>
</dbReference>
<reference evidence="5 6" key="1">
    <citation type="submission" date="2019-09" db="EMBL/GenBank/DDBJ databases">
        <title>Whole genome sequences of isolates from the Mars Exploration Rovers.</title>
        <authorList>
            <person name="Seuylemezian A."/>
            <person name="Vaishampayan P."/>
        </authorList>
    </citation>
    <scope>NUCLEOTIDE SEQUENCE [LARGE SCALE GENOMIC DNA]</scope>
    <source>
        <strain evidence="5 6">MER_TA_151</strain>
    </source>
</reference>
<dbReference type="PANTHER" id="PTHR43280">
    <property type="entry name" value="ARAC-FAMILY TRANSCRIPTIONAL REGULATOR"/>
    <property type="match status" value="1"/>
</dbReference>
<dbReference type="InterPro" id="IPR020449">
    <property type="entry name" value="Tscrpt_reg_AraC-type_HTH"/>
</dbReference>
<dbReference type="InterPro" id="IPR003313">
    <property type="entry name" value="AraC-bd"/>
</dbReference>
<dbReference type="PANTHER" id="PTHR43280:SF2">
    <property type="entry name" value="HTH-TYPE TRANSCRIPTIONAL REGULATOR EXSA"/>
    <property type="match status" value="1"/>
</dbReference>
<gene>
    <name evidence="5" type="ORF">F4V44_12265</name>
</gene>
<dbReference type="PROSITE" id="PS01124">
    <property type="entry name" value="HTH_ARAC_FAMILY_2"/>
    <property type="match status" value="1"/>
</dbReference>
<feature type="domain" description="HTH araC/xylS-type" evidence="4">
    <location>
        <begin position="186"/>
        <end position="285"/>
    </location>
</feature>
<name>A0A5J5HUC8_9BACI</name>
<evidence type="ECO:0000256" key="3">
    <source>
        <dbReference type="ARBA" id="ARBA00023163"/>
    </source>
</evidence>
<dbReference type="GO" id="GO:0003700">
    <property type="term" value="F:DNA-binding transcription factor activity"/>
    <property type="evidence" value="ECO:0007669"/>
    <property type="project" value="InterPro"/>
</dbReference>
<keyword evidence="1" id="KW-0805">Transcription regulation</keyword>
<evidence type="ECO:0000313" key="6">
    <source>
        <dbReference type="Proteomes" id="UP000326671"/>
    </source>
</evidence>
<dbReference type="RefSeq" id="WP_150440305.1">
    <property type="nucleotide sequence ID" value="NZ_VYKL01000018.1"/>
</dbReference>
<dbReference type="Proteomes" id="UP000326671">
    <property type="component" value="Unassembled WGS sequence"/>
</dbReference>
<keyword evidence="2" id="KW-0238">DNA-binding</keyword>
<evidence type="ECO:0000259" key="4">
    <source>
        <dbReference type="PROSITE" id="PS01124"/>
    </source>
</evidence>